<evidence type="ECO:0000313" key="2">
    <source>
        <dbReference type="Proteomes" id="UP000203464"/>
    </source>
</evidence>
<evidence type="ECO:0000313" key="1">
    <source>
        <dbReference type="EMBL" id="SMX32348.1"/>
    </source>
</evidence>
<gene>
    <name evidence="1" type="ORF">OCA8868_00713</name>
</gene>
<keyword evidence="2" id="KW-1185">Reference proteome</keyword>
<reference evidence="2" key="1">
    <citation type="submission" date="2017-05" db="EMBL/GenBank/DDBJ databases">
        <authorList>
            <person name="Rodrigo-Torres L."/>
            <person name="Arahal R. D."/>
            <person name="Lucena T."/>
        </authorList>
    </citation>
    <scope>NUCLEOTIDE SEQUENCE [LARGE SCALE GENOMIC DNA]</scope>
    <source>
        <strain evidence="2">CECT 8868</strain>
    </source>
</reference>
<organism evidence="1 2">
    <name type="scientific">Octadecabacter ascidiaceicola</name>
    <dbReference type="NCBI Taxonomy" id="1655543"/>
    <lineage>
        <taxon>Bacteria</taxon>
        <taxon>Pseudomonadati</taxon>
        <taxon>Pseudomonadota</taxon>
        <taxon>Alphaproteobacteria</taxon>
        <taxon>Rhodobacterales</taxon>
        <taxon>Roseobacteraceae</taxon>
        <taxon>Octadecabacter</taxon>
    </lineage>
</organism>
<dbReference type="EMBL" id="FXYD01000001">
    <property type="protein sequence ID" value="SMX32348.1"/>
    <property type="molecule type" value="Genomic_DNA"/>
</dbReference>
<sequence length="71" mass="8125">MTDIKLLDDRLKWLGDTAMCKRNDWGQRQAITQFCGAGKIVLVRYQFWVDLPAQGTLDDGIAILLQAKMLR</sequence>
<accession>A0A238JNT6</accession>
<name>A0A238JNT6_9RHOB</name>
<dbReference type="AlphaFoldDB" id="A0A238JNT6"/>
<protein>
    <submittedName>
        <fullName evidence="1">Uncharacterized protein</fullName>
    </submittedName>
</protein>
<proteinExistence type="predicted"/>
<dbReference type="Proteomes" id="UP000203464">
    <property type="component" value="Unassembled WGS sequence"/>
</dbReference>